<dbReference type="Proteomes" id="UP000004750">
    <property type="component" value="Unassembled WGS sequence"/>
</dbReference>
<reference evidence="1 2" key="1">
    <citation type="submission" date="2011-08" db="EMBL/GenBank/DDBJ databases">
        <authorList>
            <person name="Weinstock G."/>
            <person name="Sodergren E."/>
            <person name="Clifton S."/>
            <person name="Fulton L."/>
            <person name="Fulton B."/>
            <person name="Courtney L."/>
            <person name="Fronick C."/>
            <person name="Harrison M."/>
            <person name="Strong C."/>
            <person name="Farmer C."/>
            <person name="Delahaunty K."/>
            <person name="Markovic C."/>
            <person name="Hall O."/>
            <person name="Minx P."/>
            <person name="Tomlinson C."/>
            <person name="Mitreva M."/>
            <person name="Hou S."/>
            <person name="Chen J."/>
            <person name="Wollam A."/>
            <person name="Pepin K.H."/>
            <person name="Johnson M."/>
            <person name="Bhonagiri V."/>
            <person name="Zhang X."/>
            <person name="Suruliraj S."/>
            <person name="Warren W."/>
            <person name="Chinwalla A."/>
            <person name="Mardis E.R."/>
            <person name="Wilson R.K."/>
        </authorList>
    </citation>
    <scope>NUCLEOTIDE SEQUENCE [LARGE SCALE GENOMIC DNA]</scope>
    <source>
        <strain evidence="1 2">F0432</strain>
    </source>
</reference>
<proteinExistence type="predicted"/>
<dbReference type="EMBL" id="AGCM01000054">
    <property type="protein sequence ID" value="EHM54925.1"/>
    <property type="molecule type" value="Genomic_DNA"/>
</dbReference>
<sequence length="49" mass="5421">MLFAVIPVRQKAPRQLQGAFCVDTSSKARKHHGFAAFLCFAAVIKSLCR</sequence>
<evidence type="ECO:0000313" key="2">
    <source>
        <dbReference type="Proteomes" id="UP000004750"/>
    </source>
</evidence>
<dbReference type="AlphaFoldDB" id="G9ZE52"/>
<organism evidence="1 2">
    <name type="scientific">Cardiobacterium valvarum F0432</name>
    <dbReference type="NCBI Taxonomy" id="797473"/>
    <lineage>
        <taxon>Bacteria</taxon>
        <taxon>Pseudomonadati</taxon>
        <taxon>Pseudomonadota</taxon>
        <taxon>Gammaproteobacteria</taxon>
        <taxon>Cardiobacteriales</taxon>
        <taxon>Cardiobacteriaceae</taxon>
        <taxon>Cardiobacterium</taxon>
    </lineage>
</organism>
<protein>
    <submittedName>
        <fullName evidence="1">Uncharacterized protein</fullName>
    </submittedName>
</protein>
<evidence type="ECO:0000313" key="1">
    <source>
        <dbReference type="EMBL" id="EHM54925.1"/>
    </source>
</evidence>
<accession>G9ZE52</accession>
<dbReference type="STRING" id="797473.HMPREF9080_01036"/>
<gene>
    <name evidence="1" type="ORF">HMPREF9080_01036</name>
</gene>
<comment type="caution">
    <text evidence="1">The sequence shown here is derived from an EMBL/GenBank/DDBJ whole genome shotgun (WGS) entry which is preliminary data.</text>
</comment>
<dbReference type="HOGENOM" id="CLU_3133674_0_0_6"/>
<name>G9ZE52_9GAMM</name>